<name>U1STK6_9PSED</name>
<dbReference type="EMBL" id="AVQG01000055">
    <property type="protein sequence ID" value="ERH49174.1"/>
    <property type="molecule type" value="Genomic_DNA"/>
</dbReference>
<comment type="caution">
    <text evidence="1">The sequence shown here is derived from an EMBL/GenBank/DDBJ whole genome shotgun (WGS) entry which is preliminary data.</text>
</comment>
<accession>U1STK6</accession>
<evidence type="ECO:0000313" key="1">
    <source>
        <dbReference type="EMBL" id="ERH49174.1"/>
    </source>
</evidence>
<sequence length="35" mass="3994">MIKKDLALQLAPRVIDMVRARSMKAGEPLREQTRA</sequence>
<protein>
    <submittedName>
        <fullName evidence="1">Uncharacterized protein</fullName>
    </submittedName>
</protein>
<reference evidence="1 2" key="1">
    <citation type="submission" date="2013-08" db="EMBL/GenBank/DDBJ databases">
        <title>Biodegradation of aromatic compounds in biofilm forming Pseudomonas isolated from sewage sludge.</title>
        <authorList>
            <person name="Qureshi A."/>
            <person name="Ghosh S."/>
            <person name="Khardenavis A.A."/>
            <person name="Kapley A."/>
            <person name="Purohit H.J."/>
        </authorList>
    </citation>
    <scope>NUCLEOTIDE SEQUENCE [LARGE SCALE GENOMIC DNA]</scope>
    <source>
        <strain evidence="1 2">EGD-AQ6</strain>
    </source>
</reference>
<evidence type="ECO:0000313" key="2">
    <source>
        <dbReference type="Proteomes" id="UP000016504"/>
    </source>
</evidence>
<organism evidence="1 2">
    <name type="scientific">Pseudomonas simiae</name>
    <dbReference type="NCBI Taxonomy" id="321846"/>
    <lineage>
        <taxon>Bacteria</taxon>
        <taxon>Pseudomonadati</taxon>
        <taxon>Pseudomonadota</taxon>
        <taxon>Gammaproteobacteria</taxon>
        <taxon>Pseudomonadales</taxon>
        <taxon>Pseudomonadaceae</taxon>
        <taxon>Pseudomonas</taxon>
    </lineage>
</organism>
<gene>
    <name evidence="1" type="ORF">O204_10480</name>
</gene>
<dbReference type="AlphaFoldDB" id="U1STK6"/>
<proteinExistence type="predicted"/>
<dbReference type="Proteomes" id="UP000016504">
    <property type="component" value="Unassembled WGS sequence"/>
</dbReference>